<comment type="similarity">
    <text evidence="2">Belongs to the NAD(P)-dependent epimerase/dehydratase family. Dihydroflavonol-4-reductase subfamily.</text>
</comment>
<dbReference type="Proteomes" id="UP000236290">
    <property type="component" value="Unassembled WGS sequence"/>
</dbReference>
<dbReference type="PANTHER" id="PTHR10366">
    <property type="entry name" value="NAD DEPENDENT EPIMERASE/DEHYDRATASE"/>
    <property type="match status" value="1"/>
</dbReference>
<dbReference type="AlphaFoldDB" id="A0A2K0UJA6"/>
<evidence type="ECO:0000256" key="2">
    <source>
        <dbReference type="ARBA" id="ARBA00023445"/>
    </source>
</evidence>
<evidence type="ECO:0000256" key="1">
    <source>
        <dbReference type="ARBA" id="ARBA00023002"/>
    </source>
</evidence>
<feature type="domain" description="NAD-dependent epimerase/dehydratase" evidence="3">
    <location>
        <begin position="14"/>
        <end position="263"/>
    </location>
</feature>
<keyword evidence="1" id="KW-0560">Oxidoreductase</keyword>
<dbReference type="InterPro" id="IPR001509">
    <property type="entry name" value="Epimerase_deHydtase"/>
</dbReference>
<dbReference type="SUPFAM" id="SSF51735">
    <property type="entry name" value="NAD(P)-binding Rossmann-fold domains"/>
    <property type="match status" value="1"/>
</dbReference>
<evidence type="ECO:0000313" key="5">
    <source>
        <dbReference type="Proteomes" id="UP000236290"/>
    </source>
</evidence>
<dbReference type="FunFam" id="3.40.50.720:FF:000426">
    <property type="entry name" value="Aldehyde reductase 2"/>
    <property type="match status" value="1"/>
</dbReference>
<evidence type="ECO:0000313" key="4">
    <source>
        <dbReference type="EMBL" id="PNP57806.1"/>
    </source>
</evidence>
<dbReference type="PANTHER" id="PTHR10366:SF562">
    <property type="entry name" value="ALDEHYDE REDUCTASE II (AFU_ORTHOLOGUE AFUA_1G11360)"/>
    <property type="match status" value="1"/>
</dbReference>
<dbReference type="Pfam" id="PF01370">
    <property type="entry name" value="Epimerase"/>
    <property type="match status" value="1"/>
</dbReference>
<name>A0A2K0UJA6_TRIHA</name>
<gene>
    <name evidence="4" type="ORF">THARTR1_01964</name>
</gene>
<dbReference type="Gene3D" id="3.40.50.720">
    <property type="entry name" value="NAD(P)-binding Rossmann-like Domain"/>
    <property type="match status" value="1"/>
</dbReference>
<evidence type="ECO:0000259" key="3">
    <source>
        <dbReference type="Pfam" id="PF01370"/>
    </source>
</evidence>
<dbReference type="InterPro" id="IPR036291">
    <property type="entry name" value="NAD(P)-bd_dom_sf"/>
</dbReference>
<accession>A0A2K0UJA6</accession>
<dbReference type="EMBL" id="MTYI01000023">
    <property type="protein sequence ID" value="PNP57806.1"/>
    <property type="molecule type" value="Genomic_DNA"/>
</dbReference>
<reference evidence="4 5" key="1">
    <citation type="submission" date="2017-02" db="EMBL/GenBank/DDBJ databases">
        <title>Genomes of Trichoderma spp. with biocontrol activity.</title>
        <authorList>
            <person name="Gardiner D."/>
            <person name="Kazan K."/>
            <person name="Vos C."/>
            <person name="Harvey P."/>
        </authorList>
    </citation>
    <scope>NUCLEOTIDE SEQUENCE [LARGE SCALE GENOMIC DNA]</scope>
    <source>
        <strain evidence="4 5">Tr1</strain>
    </source>
</reference>
<organism evidence="4 5">
    <name type="scientific">Trichoderma harzianum</name>
    <name type="common">Hypocrea lixii</name>
    <dbReference type="NCBI Taxonomy" id="5544"/>
    <lineage>
        <taxon>Eukaryota</taxon>
        <taxon>Fungi</taxon>
        <taxon>Dikarya</taxon>
        <taxon>Ascomycota</taxon>
        <taxon>Pezizomycotina</taxon>
        <taxon>Sordariomycetes</taxon>
        <taxon>Hypocreomycetidae</taxon>
        <taxon>Hypocreales</taxon>
        <taxon>Hypocreaceae</taxon>
        <taxon>Trichoderma</taxon>
    </lineage>
</organism>
<comment type="caution">
    <text evidence="4">The sequence shown here is derived from an EMBL/GenBank/DDBJ whole genome shotgun (WGS) entry which is preliminary data.</text>
</comment>
<protein>
    <recommendedName>
        <fullName evidence="3">NAD-dependent epimerase/dehydratase domain-containing protein</fullName>
    </recommendedName>
</protein>
<sequence length="340" mass="37387">MGPSKYAIPPGGLVLVTGANGYIASHVVDVLLELGYNVRGTVRQEKPWLDRFFEEKYGKDRYESIVVPAMEEEDAFASAAKGTAGIIHVATDVTFASDPHRVIPAVRNGTINALKAASSQESVKRFVLTSSSTAAIVPQANKKGVIIDENTWNDDVVALAWSGTAPDSAKGYITYSASKTEGERAAWQWVEENKPGFVLNTVLPNCNFGPILVPEHIFGSTMGFVRNFFKQDFSAIGLLPPQYFVDVRDTARLHVAALLDPNVNAERIFAFATAYNWTDVLTILRKLRPDQEFPDDPKDEGRDYTEVVPISRAQKLLQDFFGQKGWTSLEDSLAAGIEDI</sequence>
<dbReference type="OrthoDB" id="2735536at2759"/>
<dbReference type="InterPro" id="IPR050425">
    <property type="entry name" value="NAD(P)_dehydrat-like"/>
</dbReference>
<dbReference type="GO" id="GO:0016616">
    <property type="term" value="F:oxidoreductase activity, acting on the CH-OH group of donors, NAD or NADP as acceptor"/>
    <property type="evidence" value="ECO:0007669"/>
    <property type="project" value="TreeGrafter"/>
</dbReference>
<proteinExistence type="inferred from homology"/>